<protein>
    <submittedName>
        <fullName evidence="1">Protein GVQW3-like</fullName>
    </submittedName>
</protein>
<dbReference type="Proteomes" id="UP000478052">
    <property type="component" value="Unassembled WGS sequence"/>
</dbReference>
<name>A0A6G0VQD4_APHCR</name>
<sequence length="216" mass="24229">MRFGIQSVGTLSDRSSRINAATGTFDVGRRTDELLTFRRLAGGSGDYTTPPPINTSAEHKIGQYSVLPYRSKTHPGQNCATHQGQTCAVLLHGKNNKTSAKNNKIQSTYVEKCGQMNFSCETCLLSLPPSKKSTPLFIMIPYEMFNEIRTVYEEGHMNCTNVYKSCRDFKYGRTNVKGADDKWTKEVAEAFYEAGIKILISRLTTNIERDGDYIEK</sequence>
<accession>A0A6G0VQD4</accession>
<keyword evidence="2" id="KW-1185">Reference proteome</keyword>
<gene>
    <name evidence="1" type="ORF">FWK35_00034017</name>
</gene>
<evidence type="ECO:0000313" key="2">
    <source>
        <dbReference type="Proteomes" id="UP000478052"/>
    </source>
</evidence>
<organism evidence="1 2">
    <name type="scientific">Aphis craccivora</name>
    <name type="common">Cowpea aphid</name>
    <dbReference type="NCBI Taxonomy" id="307492"/>
    <lineage>
        <taxon>Eukaryota</taxon>
        <taxon>Metazoa</taxon>
        <taxon>Ecdysozoa</taxon>
        <taxon>Arthropoda</taxon>
        <taxon>Hexapoda</taxon>
        <taxon>Insecta</taxon>
        <taxon>Pterygota</taxon>
        <taxon>Neoptera</taxon>
        <taxon>Paraneoptera</taxon>
        <taxon>Hemiptera</taxon>
        <taxon>Sternorrhyncha</taxon>
        <taxon>Aphidomorpha</taxon>
        <taxon>Aphidoidea</taxon>
        <taxon>Aphididae</taxon>
        <taxon>Aphidini</taxon>
        <taxon>Aphis</taxon>
        <taxon>Aphis</taxon>
    </lineage>
</organism>
<proteinExistence type="predicted"/>
<reference evidence="1 2" key="1">
    <citation type="submission" date="2019-08" db="EMBL/GenBank/DDBJ databases">
        <title>Whole genome of Aphis craccivora.</title>
        <authorList>
            <person name="Voronova N.V."/>
            <person name="Shulinski R.S."/>
            <person name="Bandarenka Y.V."/>
            <person name="Zhorov D.G."/>
            <person name="Warner D."/>
        </authorList>
    </citation>
    <scope>NUCLEOTIDE SEQUENCE [LARGE SCALE GENOMIC DNA]</scope>
    <source>
        <strain evidence="1">180601</strain>
        <tissue evidence="1">Whole Body</tissue>
    </source>
</reference>
<dbReference type="EMBL" id="VUJU01014372">
    <property type="protein sequence ID" value="KAF0702232.1"/>
    <property type="molecule type" value="Genomic_DNA"/>
</dbReference>
<comment type="caution">
    <text evidence="1">The sequence shown here is derived from an EMBL/GenBank/DDBJ whole genome shotgun (WGS) entry which is preliminary data.</text>
</comment>
<evidence type="ECO:0000313" key="1">
    <source>
        <dbReference type="EMBL" id="KAF0702232.1"/>
    </source>
</evidence>
<dbReference type="OrthoDB" id="616263at2759"/>
<dbReference type="AlphaFoldDB" id="A0A6G0VQD4"/>